<dbReference type="Gene3D" id="2.40.70.10">
    <property type="entry name" value="Acid Proteases"/>
    <property type="match status" value="1"/>
</dbReference>
<sequence>MQAFQDALRCRFIPRSAREQAMAELRKLKQGKLSIERCIEKYQSLVNRSPMVDAELHCNWFIARLAPEVRQTVTCWATDREMRSEKVELADMMKYLPIMEGKKATSTALAEKEENWPRNDPDLESMDIGAVNTKPDKHGARGGYLKGPREITAALTDPPQDNSVLVQVRMEVHDLMALLDTGCEVDMISGAAARRCSLPVYSLAQSLRLRFADGRQDTRIDKTMGVKCSISSNTGHIPMTRDFYVGSVHHGIILGTPWVTQWKAQMRSSDAAIEVIPPGSDECTSQLSQRHFHPLWFEMWRPCPKKRGAARLPHCAEVLQRIMETRTHSVVMVW</sequence>
<accession>U6K0R8</accession>
<reference evidence="1" key="2">
    <citation type="submission" date="2013-10" db="EMBL/GenBank/DDBJ databases">
        <authorList>
            <person name="Aslett M."/>
        </authorList>
    </citation>
    <scope>NUCLEOTIDE SEQUENCE [LARGE SCALE GENOMIC DNA]</scope>
    <source>
        <strain evidence="1">Houghton</strain>
    </source>
</reference>
<dbReference type="CDD" id="cd00303">
    <property type="entry name" value="retropepsin_like"/>
    <property type="match status" value="1"/>
</dbReference>
<dbReference type="RefSeq" id="XP_013351917.1">
    <property type="nucleotide sequence ID" value="XM_013496463.1"/>
</dbReference>
<dbReference type="GeneID" id="25375406"/>
<protein>
    <recommendedName>
        <fullName evidence="3">Retrotransposon gag domain-containing protein</fullName>
    </recommendedName>
</protein>
<evidence type="ECO:0000313" key="1">
    <source>
        <dbReference type="EMBL" id="CDJ29348.1"/>
    </source>
</evidence>
<dbReference type="VEuPathDB" id="ToxoDB:EMH_0003610"/>
<dbReference type="OrthoDB" id="5535068at2759"/>
<evidence type="ECO:0000313" key="2">
    <source>
        <dbReference type="Proteomes" id="UP000030744"/>
    </source>
</evidence>
<gene>
    <name evidence="1" type="ORF">EMH_0003610</name>
</gene>
<keyword evidence="2" id="KW-1185">Reference proteome</keyword>
<dbReference type="AlphaFoldDB" id="U6K0R8"/>
<dbReference type="EMBL" id="HG681867">
    <property type="protein sequence ID" value="CDJ29348.1"/>
    <property type="molecule type" value="Genomic_DNA"/>
</dbReference>
<evidence type="ECO:0008006" key="3">
    <source>
        <dbReference type="Google" id="ProtNLM"/>
    </source>
</evidence>
<dbReference type="Proteomes" id="UP000030744">
    <property type="component" value="Unassembled WGS sequence"/>
</dbReference>
<reference evidence="1" key="1">
    <citation type="submission" date="2013-10" db="EMBL/GenBank/DDBJ databases">
        <title>Genomic analysis of the causative agents of coccidiosis in chickens.</title>
        <authorList>
            <person name="Reid A.J."/>
            <person name="Blake D."/>
            <person name="Billington K."/>
            <person name="Browne H."/>
            <person name="Dunn M."/>
            <person name="Hung S."/>
            <person name="Kawahara F."/>
            <person name="Miranda-Saavedra D."/>
            <person name="Mourier T."/>
            <person name="Nagra H."/>
            <person name="Otto T.D."/>
            <person name="Rawlings N."/>
            <person name="Sanchez A."/>
            <person name="Sanders M."/>
            <person name="Subramaniam C."/>
            <person name="Tay Y."/>
            <person name="Dear P."/>
            <person name="Doerig C."/>
            <person name="Gruber A."/>
            <person name="Parkinson J."/>
            <person name="Shirley M."/>
            <person name="Wan K.L."/>
            <person name="Berriman M."/>
            <person name="Tomley F."/>
            <person name="Pain A."/>
        </authorList>
    </citation>
    <scope>NUCLEOTIDE SEQUENCE [LARGE SCALE GENOMIC DNA]</scope>
    <source>
        <strain evidence="1">Houghton</strain>
    </source>
</reference>
<organism evidence="1 2">
    <name type="scientific">Eimeria mitis</name>
    <dbReference type="NCBI Taxonomy" id="44415"/>
    <lineage>
        <taxon>Eukaryota</taxon>
        <taxon>Sar</taxon>
        <taxon>Alveolata</taxon>
        <taxon>Apicomplexa</taxon>
        <taxon>Conoidasida</taxon>
        <taxon>Coccidia</taxon>
        <taxon>Eucoccidiorida</taxon>
        <taxon>Eimeriorina</taxon>
        <taxon>Eimeriidae</taxon>
        <taxon>Eimeria</taxon>
    </lineage>
</organism>
<proteinExistence type="predicted"/>
<name>U6K0R8_9EIME</name>
<dbReference type="InterPro" id="IPR021109">
    <property type="entry name" value="Peptidase_aspartic_dom_sf"/>
</dbReference>